<feature type="compositionally biased region" description="Basic and acidic residues" evidence="13">
    <location>
        <begin position="104"/>
        <end position="120"/>
    </location>
</feature>
<keyword evidence="3" id="KW-0997">Cell inner membrane</keyword>
<keyword evidence="8 14" id="KW-0472">Membrane</keyword>
<keyword evidence="4" id="KW-0132">Cell division</keyword>
<evidence type="ECO:0000256" key="12">
    <source>
        <dbReference type="ARBA" id="ARBA00035727"/>
    </source>
</evidence>
<dbReference type="AlphaFoldDB" id="A0A1C3ELK6"/>
<dbReference type="GO" id="GO:0005886">
    <property type="term" value="C:plasma membrane"/>
    <property type="evidence" value="ECO:0007669"/>
    <property type="project" value="UniProtKB-SubCell"/>
</dbReference>
<evidence type="ECO:0000256" key="11">
    <source>
        <dbReference type="ARBA" id="ARBA00035703"/>
    </source>
</evidence>
<comment type="similarity">
    <text evidence="10">Belongs to the ZapG family.</text>
</comment>
<name>A0A1C3ELK6_9GAMM</name>
<accession>A0A1C3ELK6</accession>
<protein>
    <recommendedName>
        <fullName evidence="11">Z-ring associated protein G</fullName>
    </recommendedName>
    <alternativeName>
        <fullName evidence="12">Cell division protein ZapG</fullName>
    </alternativeName>
</protein>
<dbReference type="OrthoDB" id="6401511at2"/>
<keyword evidence="6" id="KW-0133">Cell shape</keyword>
<dbReference type="Proteomes" id="UP000094936">
    <property type="component" value="Unassembled WGS sequence"/>
</dbReference>
<dbReference type="InterPro" id="IPR009386">
    <property type="entry name" value="ZapG-like"/>
</dbReference>
<evidence type="ECO:0000256" key="2">
    <source>
        <dbReference type="ARBA" id="ARBA00022475"/>
    </source>
</evidence>
<feature type="transmembrane region" description="Helical" evidence="14">
    <location>
        <begin position="6"/>
        <end position="25"/>
    </location>
</feature>
<evidence type="ECO:0000313" key="15">
    <source>
        <dbReference type="EMBL" id="ODA34109.1"/>
    </source>
</evidence>
<dbReference type="GO" id="GO:0051301">
    <property type="term" value="P:cell division"/>
    <property type="evidence" value="ECO:0007669"/>
    <property type="project" value="UniProtKB-KW"/>
</dbReference>
<evidence type="ECO:0000256" key="6">
    <source>
        <dbReference type="ARBA" id="ARBA00022960"/>
    </source>
</evidence>
<organism evidence="15 16">
    <name type="scientific">Veronia pacifica</name>
    <dbReference type="NCBI Taxonomy" id="1080227"/>
    <lineage>
        <taxon>Bacteria</taxon>
        <taxon>Pseudomonadati</taxon>
        <taxon>Pseudomonadota</taxon>
        <taxon>Gammaproteobacteria</taxon>
        <taxon>Vibrionales</taxon>
        <taxon>Vibrionaceae</taxon>
        <taxon>Veronia</taxon>
    </lineage>
</organism>
<keyword evidence="16" id="KW-1185">Reference proteome</keyword>
<evidence type="ECO:0000256" key="13">
    <source>
        <dbReference type="SAM" id="MobiDB-lite"/>
    </source>
</evidence>
<dbReference type="PANTHER" id="PTHR39579">
    <property type="entry name" value="INNER MEMBRANE PROTEIN YHCB"/>
    <property type="match status" value="1"/>
</dbReference>
<evidence type="ECO:0000256" key="3">
    <source>
        <dbReference type="ARBA" id="ARBA00022519"/>
    </source>
</evidence>
<dbReference type="GO" id="GO:0008360">
    <property type="term" value="P:regulation of cell shape"/>
    <property type="evidence" value="ECO:0007669"/>
    <property type="project" value="UniProtKB-KW"/>
</dbReference>
<dbReference type="RefSeq" id="WP_068900799.1">
    <property type="nucleotide sequence ID" value="NZ_JBHUIF010000019.1"/>
</dbReference>
<evidence type="ECO:0000256" key="14">
    <source>
        <dbReference type="SAM" id="Phobius"/>
    </source>
</evidence>
<dbReference type="Pfam" id="PF06295">
    <property type="entry name" value="ZapG-like"/>
    <property type="match status" value="1"/>
</dbReference>
<dbReference type="PIRSF" id="PIRSF006318">
    <property type="entry name" value="YhcB"/>
    <property type="match status" value="1"/>
</dbReference>
<evidence type="ECO:0000256" key="9">
    <source>
        <dbReference type="ARBA" id="ARBA00023306"/>
    </source>
</evidence>
<dbReference type="PANTHER" id="PTHR39579:SF1">
    <property type="entry name" value="INNER MEMBRANE PROTEIN YHCB"/>
    <property type="match status" value="1"/>
</dbReference>
<feature type="region of interest" description="Disordered" evidence="13">
    <location>
        <begin position="83"/>
        <end position="137"/>
    </location>
</feature>
<evidence type="ECO:0000256" key="5">
    <source>
        <dbReference type="ARBA" id="ARBA00022692"/>
    </source>
</evidence>
<comment type="subcellular location">
    <subcellularLocation>
        <location evidence="1">Cell inner membrane</location>
        <topology evidence="1">Single-pass membrane protein</topology>
    </subcellularLocation>
</comment>
<dbReference type="EMBL" id="LYBM01000010">
    <property type="protein sequence ID" value="ODA34109.1"/>
    <property type="molecule type" value="Genomic_DNA"/>
</dbReference>
<keyword evidence="7 14" id="KW-1133">Transmembrane helix</keyword>
<keyword evidence="2" id="KW-1003">Cell membrane</keyword>
<dbReference type="STRING" id="1080227.A8L45_07465"/>
<evidence type="ECO:0000256" key="7">
    <source>
        <dbReference type="ARBA" id="ARBA00022989"/>
    </source>
</evidence>
<keyword evidence="5 14" id="KW-0812">Transmembrane</keyword>
<comment type="caution">
    <text evidence="15">The sequence shown here is derived from an EMBL/GenBank/DDBJ whole genome shotgun (WGS) entry which is preliminary data.</text>
</comment>
<proteinExistence type="inferred from homology"/>
<reference evidence="15 16" key="1">
    <citation type="submission" date="2016-05" db="EMBL/GenBank/DDBJ databases">
        <title>Genomic Taxonomy of the Vibrionaceae.</title>
        <authorList>
            <person name="Gomez-Gil B."/>
            <person name="Enciso-Ibarra J."/>
        </authorList>
    </citation>
    <scope>NUCLEOTIDE SEQUENCE [LARGE SCALE GENOMIC DNA]</scope>
    <source>
        <strain evidence="15 16">CAIM 1920</strain>
    </source>
</reference>
<evidence type="ECO:0000256" key="4">
    <source>
        <dbReference type="ARBA" id="ARBA00022618"/>
    </source>
</evidence>
<evidence type="ECO:0000256" key="10">
    <source>
        <dbReference type="ARBA" id="ARBA00035657"/>
    </source>
</evidence>
<evidence type="ECO:0000256" key="1">
    <source>
        <dbReference type="ARBA" id="ARBA00004377"/>
    </source>
</evidence>
<dbReference type="NCBIfam" id="NF008672">
    <property type="entry name" value="PRK11677.1"/>
    <property type="match status" value="1"/>
</dbReference>
<sequence length="137" mass="15495">MTLINALVFLIIGIVIGFFLSRLTSGNPSQQKELKKDLEKSRYELAQYRQDLVDHFSHSAELLDNISKDYSKLYKHMANVSSEMVPDLPPQDNPFTKKISKIADVSDKEKEHQEPPRDYSEGSSGLLREAQGENKAG</sequence>
<gene>
    <name evidence="15" type="ORF">A8L45_07465</name>
</gene>
<evidence type="ECO:0000256" key="8">
    <source>
        <dbReference type="ARBA" id="ARBA00023136"/>
    </source>
</evidence>
<evidence type="ECO:0000313" key="16">
    <source>
        <dbReference type="Proteomes" id="UP000094936"/>
    </source>
</evidence>
<keyword evidence="9" id="KW-0131">Cell cycle</keyword>